<dbReference type="Proteomes" id="UP000177372">
    <property type="component" value="Unassembled WGS sequence"/>
</dbReference>
<evidence type="ECO:0000313" key="2">
    <source>
        <dbReference type="Proteomes" id="UP000177372"/>
    </source>
</evidence>
<dbReference type="STRING" id="1798512.A3A39_00415"/>
<gene>
    <name evidence="1" type="ORF">A3A39_00415</name>
</gene>
<proteinExistence type="predicted"/>
<dbReference type="EMBL" id="MFLZ01000028">
    <property type="protein sequence ID" value="OGG79409.1"/>
    <property type="molecule type" value="Genomic_DNA"/>
</dbReference>
<organism evidence="1 2">
    <name type="scientific">Candidatus Kaiserbacteria bacterium RIFCSPLOWO2_01_FULL_54_13</name>
    <dbReference type="NCBI Taxonomy" id="1798512"/>
    <lineage>
        <taxon>Bacteria</taxon>
        <taxon>Candidatus Kaiseribacteriota</taxon>
    </lineage>
</organism>
<accession>A0A1F6F0N0</accession>
<evidence type="ECO:0000313" key="1">
    <source>
        <dbReference type="EMBL" id="OGG79409.1"/>
    </source>
</evidence>
<comment type="caution">
    <text evidence="1">The sequence shown here is derived from an EMBL/GenBank/DDBJ whole genome shotgun (WGS) entry which is preliminary data.</text>
</comment>
<protein>
    <submittedName>
        <fullName evidence="1">Uncharacterized protein</fullName>
    </submittedName>
</protein>
<sequence>MTRFLDREKARTLRAQGKSYSEIKSTLGVSKGTLSEWLKDMPLAPEQIRRLRDLNPKRIEHFRETMRNKRESRLHTAYERAKRDVGRLSRRDAFIAGLYLYWGEGTKSARGKTEITNTDPYVLVAFLQWLEMLGVSRRGISVRLTLYTDMNVQQETRFWSRMLQVSSKQFRKPHIKRSALVGLSRKSGYGHGTCSVIFDNVPMWEYISMALKRLREMHSRP</sequence>
<dbReference type="AlphaFoldDB" id="A0A1F6F0N0"/>
<reference evidence="1 2" key="1">
    <citation type="journal article" date="2016" name="Nat. Commun.">
        <title>Thousands of microbial genomes shed light on interconnected biogeochemical processes in an aquifer system.</title>
        <authorList>
            <person name="Anantharaman K."/>
            <person name="Brown C.T."/>
            <person name="Hug L.A."/>
            <person name="Sharon I."/>
            <person name="Castelle C.J."/>
            <person name="Probst A.J."/>
            <person name="Thomas B.C."/>
            <person name="Singh A."/>
            <person name="Wilkins M.J."/>
            <person name="Karaoz U."/>
            <person name="Brodie E.L."/>
            <person name="Williams K.H."/>
            <person name="Hubbard S.S."/>
            <person name="Banfield J.F."/>
        </authorList>
    </citation>
    <scope>NUCLEOTIDE SEQUENCE [LARGE SCALE GENOMIC DNA]</scope>
</reference>
<name>A0A1F6F0N0_9BACT</name>